<evidence type="ECO:0000313" key="2">
    <source>
        <dbReference type="Proteomes" id="UP000185221"/>
    </source>
</evidence>
<dbReference type="STRING" id="226505.SAMN05444394_0372"/>
<sequence length="276" mass="32149">MKNLLAFLFLLFPLLSWGQELEEFGKPLAEISIRDLDLVSMDTKDQIFISNSRGDIFQYNAKGEQLNLFSPTRQGRLHQLEAAWTVNIFSFSADLQEYRILDRFLNLLSEKGFFQTGVQLAKAATLGNNNIIWVWDESDLNLKILDYRRNLITQSQPLNLILNLENLNVLEIREFKNRLFMNVKNEGVFLFDNQGNFLKKINLQTDQRLCFYKEHLFWLEEGKIKAISLLNQEVQEVAKSPDPRDLQIQMGQAIITLISKDKITVYPFPDKINDLN</sequence>
<accession>A0A1N6D762</accession>
<dbReference type="OrthoDB" id="1116010at2"/>
<dbReference type="RefSeq" id="WP_074223140.1">
    <property type="nucleotide sequence ID" value="NZ_FSRC01000001.1"/>
</dbReference>
<reference evidence="2" key="1">
    <citation type="submission" date="2016-11" db="EMBL/GenBank/DDBJ databases">
        <authorList>
            <person name="Varghese N."/>
            <person name="Submissions S."/>
        </authorList>
    </citation>
    <scope>NUCLEOTIDE SEQUENCE [LARGE SCALE GENOMIC DNA]</scope>
    <source>
        <strain evidence="2">DSM 15292</strain>
    </source>
</reference>
<organism evidence="1 2">
    <name type="scientific">Algoriphagus halophilus</name>
    <dbReference type="NCBI Taxonomy" id="226505"/>
    <lineage>
        <taxon>Bacteria</taxon>
        <taxon>Pseudomonadati</taxon>
        <taxon>Bacteroidota</taxon>
        <taxon>Cytophagia</taxon>
        <taxon>Cytophagales</taxon>
        <taxon>Cyclobacteriaceae</taxon>
        <taxon>Algoriphagus</taxon>
    </lineage>
</organism>
<evidence type="ECO:0000313" key="1">
    <source>
        <dbReference type="EMBL" id="SIN66573.1"/>
    </source>
</evidence>
<keyword evidence="2" id="KW-1185">Reference proteome</keyword>
<dbReference type="AlphaFoldDB" id="A0A1N6D762"/>
<proteinExistence type="predicted"/>
<protein>
    <submittedName>
        <fullName evidence="1">Uncharacterized protein</fullName>
    </submittedName>
</protein>
<gene>
    <name evidence="1" type="ORF">SAMN05444394_0372</name>
</gene>
<dbReference type="Proteomes" id="UP000185221">
    <property type="component" value="Unassembled WGS sequence"/>
</dbReference>
<dbReference type="EMBL" id="FSRC01000001">
    <property type="protein sequence ID" value="SIN66573.1"/>
    <property type="molecule type" value="Genomic_DNA"/>
</dbReference>
<name>A0A1N6D762_9BACT</name>